<dbReference type="Proteomes" id="UP000589036">
    <property type="component" value="Unassembled WGS sequence"/>
</dbReference>
<evidence type="ECO:0000313" key="2">
    <source>
        <dbReference type="Proteomes" id="UP000589036"/>
    </source>
</evidence>
<sequence length="38" mass="3944">MRVATVGAGLGGPAPAAAIRHDRETRAPVKRSLIAYGR</sequence>
<dbReference type="EMBL" id="JACCCC010000001">
    <property type="protein sequence ID" value="NYE49206.1"/>
    <property type="molecule type" value="Genomic_DNA"/>
</dbReference>
<organism evidence="1 2">
    <name type="scientific">Spinactinospora alkalitolerans</name>
    <dbReference type="NCBI Taxonomy" id="687207"/>
    <lineage>
        <taxon>Bacteria</taxon>
        <taxon>Bacillati</taxon>
        <taxon>Actinomycetota</taxon>
        <taxon>Actinomycetes</taxon>
        <taxon>Streptosporangiales</taxon>
        <taxon>Nocardiopsidaceae</taxon>
        <taxon>Spinactinospora</taxon>
    </lineage>
</organism>
<protein>
    <submittedName>
        <fullName evidence="1">Uncharacterized protein</fullName>
    </submittedName>
</protein>
<proteinExistence type="predicted"/>
<dbReference type="AlphaFoldDB" id="A0A852TXH6"/>
<comment type="caution">
    <text evidence="1">The sequence shown here is derived from an EMBL/GenBank/DDBJ whole genome shotgun (WGS) entry which is preliminary data.</text>
</comment>
<gene>
    <name evidence="1" type="ORF">HDA32_004326</name>
</gene>
<reference evidence="1 2" key="1">
    <citation type="submission" date="2020-07" db="EMBL/GenBank/DDBJ databases">
        <title>Sequencing the genomes of 1000 actinobacteria strains.</title>
        <authorList>
            <person name="Klenk H.-P."/>
        </authorList>
    </citation>
    <scope>NUCLEOTIDE SEQUENCE [LARGE SCALE GENOMIC DNA]</scope>
    <source>
        <strain evidence="1 2">CXB654</strain>
    </source>
</reference>
<accession>A0A852TXH6</accession>
<evidence type="ECO:0000313" key="1">
    <source>
        <dbReference type="EMBL" id="NYE49206.1"/>
    </source>
</evidence>
<name>A0A852TXH6_9ACTN</name>
<keyword evidence="2" id="KW-1185">Reference proteome</keyword>